<organism evidence="4">
    <name type="scientific">Absidia glauca</name>
    <name type="common">Pin mould</name>
    <dbReference type="NCBI Taxonomy" id="4829"/>
    <lineage>
        <taxon>Eukaryota</taxon>
        <taxon>Fungi</taxon>
        <taxon>Fungi incertae sedis</taxon>
        <taxon>Mucoromycota</taxon>
        <taxon>Mucoromycotina</taxon>
        <taxon>Mucoromycetes</taxon>
        <taxon>Mucorales</taxon>
        <taxon>Cunninghamellaceae</taxon>
        <taxon>Absidia</taxon>
    </lineage>
</organism>
<keyword evidence="1" id="KW-0547">Nucleotide-binding</keyword>
<dbReference type="Proteomes" id="UP000078561">
    <property type="component" value="Unassembled WGS sequence"/>
</dbReference>
<dbReference type="PANTHER" id="PTHR43272">
    <property type="entry name" value="LONG-CHAIN-FATTY-ACID--COA LIGASE"/>
    <property type="match status" value="1"/>
</dbReference>
<sequence>MTPFKPPYAVPVADIEKKPGETSVMRHFKFADKLLDHPDDLYTLWDLYLVGNTIGGDKPFLGVRRIENEVAKEYQWQTHNEVRVRIENFGKGLLKLGLERQKVLGIYAINRPEWTMAELACYRQAFILVAMYDTLGAEAMEYIVDQTEMAYILATADKLKNIIGLKDRLPSIKYVLIMDTIVDATDRLNAEKAGLIVHTFNEVEAMGAPVEEESALPAAADVATICYTSGTTGVPKGAVSTQANCVASIYATAAVGDSGTFAKVTHTDVYISFLPLSHVFERLAQGLHVYRGAAIGYYQGDTRLLLDDIAELKPTVFCAVPRLFNRIYDKVLAGVKSKGGISSYLFFKAYNAKKAHLDHTVHHWLWDSLVFGQIRAKLGGRIRFILSGSAPVSPDVMDFMRICFSANVYEGYGQTENFCAGCLTLSDDNTTGVVGVPFPCSEIKLVDVPDMEYLSTDTPGPRGEICIRGHSVMREYYKTPEKTQETLDADGWLHTGDIGEFDGANRLIVIDRLKNIFKLSQGEYIAPEKIEGVYQKHELVNQAFVYGNSLHSALVAVIVPDKDAFGKWAPSVADGGDIYRSDRVKADLLKVLLAYGKENDLKGFEQARAIYVTADEFSIENDTLTPTFKLKRDAAYKMYKKEIDDMYTALSNGRTFT</sequence>
<evidence type="ECO:0000256" key="2">
    <source>
        <dbReference type="ARBA" id="ARBA00022840"/>
    </source>
</evidence>
<dbReference type="GO" id="GO:0016020">
    <property type="term" value="C:membrane"/>
    <property type="evidence" value="ECO:0007669"/>
    <property type="project" value="TreeGrafter"/>
</dbReference>
<reference evidence="4" key="1">
    <citation type="submission" date="2016-04" db="EMBL/GenBank/DDBJ databases">
        <authorList>
            <person name="Evans L.H."/>
            <person name="Alamgir A."/>
            <person name="Owens N."/>
            <person name="Weber N.D."/>
            <person name="Virtaneva K."/>
            <person name="Barbian K."/>
            <person name="Babar A."/>
            <person name="Rosenke K."/>
        </authorList>
    </citation>
    <scope>NUCLEOTIDE SEQUENCE [LARGE SCALE GENOMIC DNA]</scope>
    <source>
        <strain evidence="4">CBS 101.48</strain>
    </source>
</reference>
<dbReference type="InParanoid" id="A0A163JA26"/>
<evidence type="ECO:0000313" key="5">
    <source>
        <dbReference type="Proteomes" id="UP000078561"/>
    </source>
</evidence>
<accession>A0A163JA26</accession>
<dbReference type="EMBL" id="LT553181">
    <property type="protein sequence ID" value="SAM00250.1"/>
    <property type="molecule type" value="Genomic_DNA"/>
</dbReference>
<feature type="domain" description="AMP-dependent synthetase/ligase" evidence="3">
    <location>
        <begin position="72"/>
        <end position="477"/>
    </location>
</feature>
<keyword evidence="2" id="KW-0067">ATP-binding</keyword>
<name>A0A163JA26_ABSGL</name>
<dbReference type="InterPro" id="IPR020845">
    <property type="entry name" value="AMP-binding_CS"/>
</dbReference>
<dbReference type="SUPFAM" id="SSF56801">
    <property type="entry name" value="Acetyl-CoA synthetase-like"/>
    <property type="match status" value="1"/>
</dbReference>
<dbReference type="AlphaFoldDB" id="A0A163JA26"/>
<dbReference type="Pfam" id="PF00501">
    <property type="entry name" value="AMP-binding"/>
    <property type="match status" value="1"/>
</dbReference>
<keyword evidence="5" id="KW-1185">Reference proteome</keyword>
<proteinExistence type="predicted"/>
<dbReference type="OrthoDB" id="1700726at2759"/>
<evidence type="ECO:0000259" key="3">
    <source>
        <dbReference type="Pfam" id="PF00501"/>
    </source>
</evidence>
<dbReference type="STRING" id="4829.A0A163JA26"/>
<dbReference type="InterPro" id="IPR042099">
    <property type="entry name" value="ANL_N_sf"/>
</dbReference>
<dbReference type="GO" id="GO:0005524">
    <property type="term" value="F:ATP binding"/>
    <property type="evidence" value="ECO:0007669"/>
    <property type="project" value="UniProtKB-KW"/>
</dbReference>
<dbReference type="GO" id="GO:0004467">
    <property type="term" value="F:long-chain fatty acid-CoA ligase activity"/>
    <property type="evidence" value="ECO:0007669"/>
    <property type="project" value="TreeGrafter"/>
</dbReference>
<evidence type="ECO:0000313" key="4">
    <source>
        <dbReference type="EMBL" id="SAM00250.1"/>
    </source>
</evidence>
<dbReference type="GO" id="GO:0005783">
    <property type="term" value="C:endoplasmic reticulum"/>
    <property type="evidence" value="ECO:0007669"/>
    <property type="project" value="TreeGrafter"/>
</dbReference>
<gene>
    <name evidence="4" type="primary">ABSGL_05931.1 scaffold 7611</name>
</gene>
<dbReference type="PROSITE" id="PS00455">
    <property type="entry name" value="AMP_BINDING"/>
    <property type="match status" value="1"/>
</dbReference>
<evidence type="ECO:0000256" key="1">
    <source>
        <dbReference type="ARBA" id="ARBA00022741"/>
    </source>
</evidence>
<dbReference type="InterPro" id="IPR000873">
    <property type="entry name" value="AMP-dep_synth/lig_dom"/>
</dbReference>
<dbReference type="PANTHER" id="PTHR43272:SF33">
    <property type="entry name" value="AMP-BINDING DOMAIN-CONTAINING PROTEIN-RELATED"/>
    <property type="match status" value="1"/>
</dbReference>
<dbReference type="Gene3D" id="3.40.50.12780">
    <property type="entry name" value="N-terminal domain of ligase-like"/>
    <property type="match status" value="1"/>
</dbReference>
<protein>
    <recommendedName>
        <fullName evidence="3">AMP-dependent synthetase/ligase domain-containing protein</fullName>
    </recommendedName>
</protein>
<dbReference type="OMA" id="NRGELCV"/>